<reference evidence="9 10" key="1">
    <citation type="submission" date="2018-11" db="EMBL/GenBank/DDBJ databases">
        <title>Genome sequence of Apiotrichum porosum DSM 27194.</title>
        <authorList>
            <person name="Aliyu H."/>
            <person name="Gorte O."/>
            <person name="Ochsenreither K."/>
        </authorList>
    </citation>
    <scope>NUCLEOTIDE SEQUENCE [LARGE SCALE GENOMIC DNA]</scope>
    <source>
        <strain evidence="9 10">DSM 27194</strain>
    </source>
</reference>
<dbReference type="Proteomes" id="UP000279236">
    <property type="component" value="Unassembled WGS sequence"/>
</dbReference>
<dbReference type="InterPro" id="IPR036075">
    <property type="entry name" value="ARMT-1-like_metal-bd_sf"/>
</dbReference>
<dbReference type="InterPro" id="IPR002791">
    <property type="entry name" value="ARMT1-like_metal-bd"/>
</dbReference>
<dbReference type="Gene3D" id="1.20.930.60">
    <property type="match status" value="1"/>
</dbReference>
<dbReference type="GO" id="GO:0103026">
    <property type="term" value="F:fructose-1-phosphatase activity"/>
    <property type="evidence" value="ECO:0007669"/>
    <property type="project" value="RHEA"/>
</dbReference>
<comment type="catalytic activity">
    <reaction evidence="1 7">
        <text>beta-D-fructose 1-phosphate + H2O = D-fructose + phosphate</text>
        <dbReference type="Rhea" id="RHEA:35603"/>
        <dbReference type="ChEBI" id="CHEBI:15377"/>
        <dbReference type="ChEBI" id="CHEBI:37721"/>
        <dbReference type="ChEBI" id="CHEBI:43474"/>
        <dbReference type="ChEBI" id="CHEBI:138881"/>
    </reaction>
</comment>
<keyword evidence="3 7" id="KW-0479">Metal-binding</keyword>
<dbReference type="PANTHER" id="PTHR12260">
    <property type="entry name" value="DAMAGE-CONTROL PHOSPHATASE ARMT1"/>
    <property type="match status" value="1"/>
</dbReference>
<dbReference type="RefSeq" id="XP_028474446.1">
    <property type="nucleotide sequence ID" value="XM_028617139.1"/>
</dbReference>
<dbReference type="Pfam" id="PF01937">
    <property type="entry name" value="ARMT1-like_dom"/>
    <property type="match status" value="1"/>
</dbReference>
<comment type="cofactor">
    <cofactor evidence="7">
        <name>Mn(2+)</name>
        <dbReference type="ChEBI" id="CHEBI:29035"/>
    </cofactor>
    <cofactor evidence="7">
        <name>Ni(2+)</name>
        <dbReference type="ChEBI" id="CHEBI:49786"/>
    </cofactor>
</comment>
<dbReference type="PANTHER" id="PTHR12260:SF6">
    <property type="entry name" value="DAMAGE-CONTROL PHOSPHATASE ARMT1"/>
    <property type="match status" value="1"/>
</dbReference>
<sequence length="471" mass="52836">MVQLFKPAHGRYTPRDKDSFSYTTVTHRWPVIITNIVSTVSSENHKLANDDPRLAEGKAIISELSALKHQMGRNSVLHEADFRPIQDDGGGNLACYNDELAATPEEEKRWFTANWLFAECYLYRVLRSLFARTQHWADYDPFFESKAETYKSSSTAIVHLAEALNAMVTDERLQDGWEKEGSRLEIAFWEMIQAALWGNATDLSLLVDLKYEDLQKLQAVGKAAQAAQAAKVLRDDLPKVWALLKTVKDGQVDIVLDNAGFELYTDLVFADFLISCTPFVNKVVFHPKTVPWFVSDVLPYDFGWAIDSLLDTSFFASHAQLKDGDTDSLTTLAQRWKAHVAEGRFHLSVPVDTKMGADVPAANFWCTQFAYQDLPAVDPELLAALQKSDLVVFKGDLNYRKLIGDAKWPTTTPFEEAIGPLNGKINLVSLRTNKADTICGLPEGTEERLDAEDKTWRISGKYAIVSFAARA</sequence>
<feature type="domain" description="Damage-control phosphatase ARMT1-like metal-binding" evidence="8">
    <location>
        <begin position="24"/>
        <end position="448"/>
    </location>
</feature>
<dbReference type="InterPro" id="IPR039763">
    <property type="entry name" value="ARMT1"/>
</dbReference>
<dbReference type="GO" id="GO:0006974">
    <property type="term" value="P:DNA damage response"/>
    <property type="evidence" value="ECO:0007669"/>
    <property type="project" value="TreeGrafter"/>
</dbReference>
<proteinExistence type="inferred from homology"/>
<keyword evidence="4 7" id="KW-0378">Hydrolase</keyword>
<evidence type="ECO:0000256" key="1">
    <source>
        <dbReference type="ARBA" id="ARBA00001326"/>
    </source>
</evidence>
<evidence type="ECO:0000256" key="7">
    <source>
        <dbReference type="RuleBase" id="RU367030"/>
    </source>
</evidence>
<evidence type="ECO:0000256" key="2">
    <source>
        <dbReference type="ARBA" id="ARBA00009519"/>
    </source>
</evidence>
<evidence type="ECO:0000256" key="3">
    <source>
        <dbReference type="ARBA" id="ARBA00022723"/>
    </source>
</evidence>
<evidence type="ECO:0000313" key="9">
    <source>
        <dbReference type="EMBL" id="RSH79299.1"/>
    </source>
</evidence>
<dbReference type="GeneID" id="39585882"/>
<evidence type="ECO:0000259" key="8">
    <source>
        <dbReference type="Pfam" id="PF01937"/>
    </source>
</evidence>
<dbReference type="GO" id="GO:0005634">
    <property type="term" value="C:nucleus"/>
    <property type="evidence" value="ECO:0007669"/>
    <property type="project" value="TreeGrafter"/>
</dbReference>
<dbReference type="OrthoDB" id="541375at2759"/>
<evidence type="ECO:0000256" key="5">
    <source>
        <dbReference type="ARBA" id="ARBA00023211"/>
    </source>
</evidence>
<dbReference type="Gene3D" id="3.40.50.10880">
    <property type="entry name" value="Uncharacterised protein PF01937, DUF89, domain 3"/>
    <property type="match status" value="1"/>
</dbReference>
<evidence type="ECO:0000256" key="4">
    <source>
        <dbReference type="ARBA" id="ARBA00022801"/>
    </source>
</evidence>
<organism evidence="9 10">
    <name type="scientific">Apiotrichum porosum</name>
    <dbReference type="NCBI Taxonomy" id="105984"/>
    <lineage>
        <taxon>Eukaryota</taxon>
        <taxon>Fungi</taxon>
        <taxon>Dikarya</taxon>
        <taxon>Basidiomycota</taxon>
        <taxon>Agaricomycotina</taxon>
        <taxon>Tremellomycetes</taxon>
        <taxon>Trichosporonales</taxon>
        <taxon>Trichosporonaceae</taxon>
        <taxon>Apiotrichum</taxon>
    </lineage>
</organism>
<keyword evidence="5 7" id="KW-0464">Manganese</keyword>
<comment type="function">
    <text evidence="7">Metal-dependent phosphatase that shows phosphatase activity against several substrates, including fructose-1-phosphate and fructose-6-phosphate. Its preference for fructose-1-phosphate, a strong glycating agent that causes DNA damage rather than a canonical yeast metabolite, suggests a damage-control function in hexose phosphate metabolism.</text>
</comment>
<gene>
    <name evidence="9" type="ORF">EHS24_001339</name>
</gene>
<evidence type="ECO:0000313" key="10">
    <source>
        <dbReference type="Proteomes" id="UP000279236"/>
    </source>
</evidence>
<dbReference type="AlphaFoldDB" id="A0A427XK84"/>
<comment type="catalytic activity">
    <reaction evidence="6 7">
        <text>beta-D-fructose 6-phosphate = dihydroxyacetone + D-glyceraldehyde 3-phosphate</text>
        <dbReference type="Rhea" id="RHEA:28002"/>
        <dbReference type="ChEBI" id="CHEBI:16016"/>
        <dbReference type="ChEBI" id="CHEBI:57634"/>
        <dbReference type="ChEBI" id="CHEBI:59776"/>
    </reaction>
</comment>
<comment type="similarity">
    <text evidence="2 7">Belongs to the damage-control phosphatase family. Sugar phosphate phosphatase III subfamily.</text>
</comment>
<dbReference type="EMBL" id="RSCE01000010">
    <property type="protein sequence ID" value="RSH79299.1"/>
    <property type="molecule type" value="Genomic_DNA"/>
</dbReference>
<dbReference type="GO" id="GO:0046872">
    <property type="term" value="F:metal ion binding"/>
    <property type="evidence" value="ECO:0007669"/>
    <property type="project" value="UniProtKB-UniRule"/>
</dbReference>
<name>A0A427XK84_9TREE</name>
<evidence type="ECO:0000256" key="6">
    <source>
        <dbReference type="ARBA" id="ARBA00048809"/>
    </source>
</evidence>
<dbReference type="GO" id="GO:0097023">
    <property type="term" value="F:fructose 6-phosphate aldolase activity"/>
    <property type="evidence" value="ECO:0007669"/>
    <property type="project" value="RHEA"/>
</dbReference>
<dbReference type="EC" id="3.1.3.-" evidence="7"/>
<comment type="domain">
    <text evidence="7">Subfamily III proteins have a conserved RTxK motif about 40-50 residues from the C-terminus; the threonine may be replaced by serine or cysteine.</text>
</comment>
<comment type="caution">
    <text evidence="9">The sequence shown here is derived from an EMBL/GenBank/DDBJ whole genome shotgun (WGS) entry which is preliminary data.</text>
</comment>
<accession>A0A427XK84</accession>
<protein>
    <recommendedName>
        <fullName evidence="7">Sugar phosphate phosphatase</fullName>
        <ecNumber evidence="7">3.1.3.-</ecNumber>
    </recommendedName>
</protein>
<dbReference type="SUPFAM" id="SSF111321">
    <property type="entry name" value="AF1104-like"/>
    <property type="match status" value="1"/>
</dbReference>
<keyword evidence="10" id="KW-1185">Reference proteome</keyword>